<reference evidence="1" key="1">
    <citation type="journal article" date="2015" name="Nature">
        <title>Complex archaea that bridge the gap between prokaryotes and eukaryotes.</title>
        <authorList>
            <person name="Spang A."/>
            <person name="Saw J.H."/>
            <person name="Jorgensen S.L."/>
            <person name="Zaremba-Niedzwiedzka K."/>
            <person name="Martijn J."/>
            <person name="Lind A.E."/>
            <person name="van Eijk R."/>
            <person name="Schleper C."/>
            <person name="Guy L."/>
            <person name="Ettema T.J."/>
        </authorList>
    </citation>
    <scope>NUCLEOTIDE SEQUENCE</scope>
</reference>
<organism evidence="1">
    <name type="scientific">marine sediment metagenome</name>
    <dbReference type="NCBI Taxonomy" id="412755"/>
    <lineage>
        <taxon>unclassified sequences</taxon>
        <taxon>metagenomes</taxon>
        <taxon>ecological metagenomes</taxon>
    </lineage>
</organism>
<sequence>MTNNFKEFILKNDELIVLLNILYLNGNSNFNVYPYLIKEKIFSVALEDQVIIKRLINKNTYNQSLPEKSFPEIIPQYSHLRNILIASGFLKMSNWDTMEAELNRIKSIDPLQGQRFTFIGMDTNSYINRIYSVLKNSYKGNISNYFFVLSRVIEIELRAARNIPNEQLDELKADENYKDNLFFLDEFWNGESISTRIKHIGRVEFNKLRKQSRCLINNSIELNGDIESDLQIIEDFRGQIIKQNYDLLLLSSDKHFEQARESGIYSLNLKIPNVDDIPDQFSGNWQHLCDFIYLNSIYFGAISFRGPNNTIQIYGLWRGKSTEDWDSESVKIRIGSKTIIDLLEQQLKII</sequence>
<evidence type="ECO:0008006" key="2">
    <source>
        <dbReference type="Google" id="ProtNLM"/>
    </source>
</evidence>
<proteinExistence type="predicted"/>
<accession>A0A0F9S747</accession>
<dbReference type="EMBL" id="LAZR01002822">
    <property type="protein sequence ID" value="KKN25178.1"/>
    <property type="molecule type" value="Genomic_DNA"/>
</dbReference>
<protein>
    <recommendedName>
        <fullName evidence="2">PIN domain-containing protein</fullName>
    </recommendedName>
</protein>
<evidence type="ECO:0000313" key="1">
    <source>
        <dbReference type="EMBL" id="KKN25178.1"/>
    </source>
</evidence>
<comment type="caution">
    <text evidence="1">The sequence shown here is derived from an EMBL/GenBank/DDBJ whole genome shotgun (WGS) entry which is preliminary data.</text>
</comment>
<dbReference type="AlphaFoldDB" id="A0A0F9S747"/>
<gene>
    <name evidence="1" type="ORF">LCGC14_0887380</name>
</gene>
<name>A0A0F9S747_9ZZZZ</name>